<dbReference type="PANTHER" id="PTHR33577">
    <property type="entry name" value="STERIGMATOCYSTIN BIOSYNTHESIS PEROXIDASE STCC-RELATED"/>
    <property type="match status" value="1"/>
</dbReference>
<reference evidence="9" key="2">
    <citation type="submission" date="2021-10" db="EMBL/GenBank/DDBJ databases">
        <title>Phylogenomics reveals ancestral predisposition of the termite-cultivated fungus Termitomyces towards a domesticated lifestyle.</title>
        <authorList>
            <person name="Auxier B."/>
            <person name="Grum-Grzhimaylo A."/>
            <person name="Cardenas M.E."/>
            <person name="Lodge J.D."/>
            <person name="Laessoe T."/>
            <person name="Pedersen O."/>
            <person name="Smith M.E."/>
            <person name="Kuyper T.W."/>
            <person name="Franco-Molano E.A."/>
            <person name="Baroni T.J."/>
            <person name="Aanen D.K."/>
        </authorList>
    </citation>
    <scope>NUCLEOTIDE SEQUENCE</scope>
    <source>
        <strain evidence="9">AP01</strain>
        <tissue evidence="9">Mycelium</tissue>
    </source>
</reference>
<evidence type="ECO:0000313" key="10">
    <source>
        <dbReference type="Proteomes" id="UP000775547"/>
    </source>
</evidence>
<keyword evidence="6" id="KW-0408">Iron</keyword>
<organism evidence="9 10">
    <name type="scientific">Asterophora parasitica</name>
    <dbReference type="NCBI Taxonomy" id="117018"/>
    <lineage>
        <taxon>Eukaryota</taxon>
        <taxon>Fungi</taxon>
        <taxon>Dikarya</taxon>
        <taxon>Basidiomycota</taxon>
        <taxon>Agaricomycotina</taxon>
        <taxon>Agaricomycetes</taxon>
        <taxon>Agaricomycetidae</taxon>
        <taxon>Agaricales</taxon>
        <taxon>Tricholomatineae</taxon>
        <taxon>Lyophyllaceae</taxon>
        <taxon>Asterophora</taxon>
    </lineage>
</organism>
<protein>
    <recommendedName>
        <fullName evidence="8">Heme haloperoxidase family profile domain-containing protein</fullName>
    </recommendedName>
</protein>
<evidence type="ECO:0000256" key="4">
    <source>
        <dbReference type="ARBA" id="ARBA00022723"/>
    </source>
</evidence>
<evidence type="ECO:0000256" key="1">
    <source>
        <dbReference type="ARBA" id="ARBA00001970"/>
    </source>
</evidence>
<dbReference type="Pfam" id="PF01328">
    <property type="entry name" value="Peroxidase_2"/>
    <property type="match status" value="1"/>
</dbReference>
<proteinExistence type="inferred from homology"/>
<evidence type="ECO:0000313" key="9">
    <source>
        <dbReference type="EMBL" id="KAG5641218.1"/>
    </source>
</evidence>
<sequence length="286" mass="30870">MDTCKYPFLESVSKVSFTHVLSVALHSPRNGEKIPFLTLLSAVRHVYNLSLPLALLLTTFGYLTSGHFSFAAPLPPPTTHAESEDSDANRSYPSTPSISTALWHGDVKSCIPVLTWTLDLSSLCTRGALKITHDASLVHADSSSPASSSPDPELLAELLSLAHHASSAATSTDHEPDGLTLADLGRLHAARQAALPPGRELNRLHEQVALGECGLAWCVMRGEPRSKNPGKETSEGVIPIAALEQWFGEERLPEGWWDVGGARPERSIGIREAGRRAKEVGMFRGM</sequence>
<evidence type="ECO:0000256" key="5">
    <source>
        <dbReference type="ARBA" id="ARBA00023002"/>
    </source>
</evidence>
<dbReference type="InterPro" id="IPR036851">
    <property type="entry name" value="Chloroperoxidase-like_sf"/>
</dbReference>
<evidence type="ECO:0000259" key="8">
    <source>
        <dbReference type="PROSITE" id="PS51405"/>
    </source>
</evidence>
<dbReference type="EMBL" id="JABCKV010000359">
    <property type="protein sequence ID" value="KAG5641218.1"/>
    <property type="molecule type" value="Genomic_DNA"/>
</dbReference>
<dbReference type="AlphaFoldDB" id="A0A9P7K8K3"/>
<dbReference type="PANTHER" id="PTHR33577:SF9">
    <property type="entry name" value="PEROXIDASE STCC"/>
    <property type="match status" value="1"/>
</dbReference>
<keyword evidence="4" id="KW-0479">Metal-binding</keyword>
<evidence type="ECO:0000256" key="7">
    <source>
        <dbReference type="ARBA" id="ARBA00025795"/>
    </source>
</evidence>
<dbReference type="Gene3D" id="1.10.489.10">
    <property type="entry name" value="Chloroperoxidase-like"/>
    <property type="match status" value="1"/>
</dbReference>
<keyword evidence="10" id="KW-1185">Reference proteome</keyword>
<feature type="domain" description="Heme haloperoxidase family profile" evidence="8">
    <location>
        <begin position="28"/>
        <end position="275"/>
    </location>
</feature>
<comment type="similarity">
    <text evidence="7">Belongs to the chloroperoxidase family.</text>
</comment>
<dbReference type="GO" id="GO:0046872">
    <property type="term" value="F:metal ion binding"/>
    <property type="evidence" value="ECO:0007669"/>
    <property type="project" value="UniProtKB-KW"/>
</dbReference>
<dbReference type="InterPro" id="IPR000028">
    <property type="entry name" value="Chloroperoxidase"/>
</dbReference>
<dbReference type="PROSITE" id="PS51405">
    <property type="entry name" value="HEME_HALOPEROXIDASE"/>
    <property type="match status" value="1"/>
</dbReference>
<keyword evidence="5" id="KW-0560">Oxidoreductase</keyword>
<comment type="caution">
    <text evidence="9">The sequence shown here is derived from an EMBL/GenBank/DDBJ whole genome shotgun (WGS) entry which is preliminary data.</text>
</comment>
<dbReference type="OrthoDB" id="407298at2759"/>
<gene>
    <name evidence="9" type="ORF">DXG03_005752</name>
</gene>
<reference evidence="9" key="1">
    <citation type="submission" date="2020-07" db="EMBL/GenBank/DDBJ databases">
        <authorList>
            <person name="Nieuwenhuis M."/>
            <person name="Van De Peppel L.J.J."/>
        </authorList>
    </citation>
    <scope>NUCLEOTIDE SEQUENCE</scope>
    <source>
        <strain evidence="9">AP01</strain>
        <tissue evidence="9">Mycelium</tissue>
    </source>
</reference>
<evidence type="ECO:0000256" key="6">
    <source>
        <dbReference type="ARBA" id="ARBA00023004"/>
    </source>
</evidence>
<accession>A0A9P7K8K3</accession>
<dbReference type="GO" id="GO:0004601">
    <property type="term" value="F:peroxidase activity"/>
    <property type="evidence" value="ECO:0007669"/>
    <property type="project" value="UniProtKB-KW"/>
</dbReference>
<keyword evidence="2" id="KW-0575">Peroxidase</keyword>
<dbReference type="Proteomes" id="UP000775547">
    <property type="component" value="Unassembled WGS sequence"/>
</dbReference>
<comment type="cofactor">
    <cofactor evidence="1">
        <name>heme b</name>
        <dbReference type="ChEBI" id="CHEBI:60344"/>
    </cofactor>
</comment>
<evidence type="ECO:0000256" key="3">
    <source>
        <dbReference type="ARBA" id="ARBA00022617"/>
    </source>
</evidence>
<keyword evidence="3" id="KW-0349">Heme</keyword>
<evidence type="ECO:0000256" key="2">
    <source>
        <dbReference type="ARBA" id="ARBA00022559"/>
    </source>
</evidence>
<name>A0A9P7K8K3_9AGAR</name>